<dbReference type="InterPro" id="IPR009086">
    <property type="entry name" value="Bacteriocin_AS48"/>
</dbReference>
<name>A0A1G7B1N7_9ACTN</name>
<feature type="transmembrane region" description="Helical" evidence="3">
    <location>
        <begin position="44"/>
        <end position="74"/>
    </location>
</feature>
<dbReference type="STRING" id="58114.SAMN05216270_11590"/>
<dbReference type="Proteomes" id="UP000198949">
    <property type="component" value="Unassembled WGS sequence"/>
</dbReference>
<evidence type="ECO:0000256" key="2">
    <source>
        <dbReference type="ARBA" id="ARBA00022525"/>
    </source>
</evidence>
<keyword evidence="5" id="KW-1185">Reference proteome</keyword>
<dbReference type="GO" id="GO:0005576">
    <property type="term" value="C:extracellular region"/>
    <property type="evidence" value="ECO:0007669"/>
    <property type="project" value="UniProtKB-SubCell"/>
</dbReference>
<keyword evidence="3" id="KW-0812">Transmembrane</keyword>
<protein>
    <submittedName>
        <fullName evidence="4">Bacteriocin class IId cyclical uberolysin-like</fullName>
    </submittedName>
</protein>
<gene>
    <name evidence="4" type="ORF">SAMN05216270_11590</name>
</gene>
<dbReference type="Pfam" id="PF09221">
    <property type="entry name" value="Bacteriocin_IId"/>
    <property type="match status" value="1"/>
</dbReference>
<dbReference type="AlphaFoldDB" id="A0A1G7B1N7"/>
<reference evidence="5" key="1">
    <citation type="submission" date="2016-10" db="EMBL/GenBank/DDBJ databases">
        <authorList>
            <person name="Varghese N."/>
            <person name="Submissions S."/>
        </authorList>
    </citation>
    <scope>NUCLEOTIDE SEQUENCE [LARGE SCALE GENOMIC DNA]</scope>
    <source>
        <strain evidence="5">CGMCC 4.3516</strain>
    </source>
</reference>
<evidence type="ECO:0000313" key="4">
    <source>
        <dbReference type="EMBL" id="SDE21009.1"/>
    </source>
</evidence>
<evidence type="ECO:0000256" key="1">
    <source>
        <dbReference type="ARBA" id="ARBA00004613"/>
    </source>
</evidence>
<keyword evidence="3" id="KW-1133">Transmembrane helix</keyword>
<dbReference type="EMBL" id="FNAD01000015">
    <property type="protein sequence ID" value="SDE21009.1"/>
    <property type="molecule type" value="Genomic_DNA"/>
</dbReference>
<evidence type="ECO:0000313" key="5">
    <source>
        <dbReference type="Proteomes" id="UP000198949"/>
    </source>
</evidence>
<sequence length="88" mass="8459">MKHSNKALGAVAAMLGTAGLLTAGIALAWVAGSLGLSVAAATQIVNAIMVGGAALAIVMALFGAGIISAIAFTVRSIVLRVGSRAAVA</sequence>
<evidence type="ECO:0000256" key="3">
    <source>
        <dbReference type="SAM" id="Phobius"/>
    </source>
</evidence>
<dbReference type="InterPro" id="IPR020038">
    <property type="entry name" value="Circ_bacteriocin"/>
</dbReference>
<dbReference type="Gene3D" id="1.20.225.10">
    <property type="entry name" value="Bacteriocin AS-48"/>
    <property type="match status" value="1"/>
</dbReference>
<organism evidence="4 5">
    <name type="scientific">Glycomyces harbinensis</name>
    <dbReference type="NCBI Taxonomy" id="58114"/>
    <lineage>
        <taxon>Bacteria</taxon>
        <taxon>Bacillati</taxon>
        <taxon>Actinomycetota</taxon>
        <taxon>Actinomycetes</taxon>
        <taxon>Glycomycetales</taxon>
        <taxon>Glycomycetaceae</taxon>
        <taxon>Glycomyces</taxon>
    </lineage>
</organism>
<comment type="subcellular location">
    <subcellularLocation>
        <location evidence="1">Secreted</location>
    </subcellularLocation>
</comment>
<proteinExistence type="predicted"/>
<keyword evidence="3" id="KW-0472">Membrane</keyword>
<keyword evidence="2" id="KW-0964">Secreted</keyword>
<accession>A0A1G7B1N7</accession>
<dbReference type="RefSeq" id="WP_218125393.1">
    <property type="nucleotide sequence ID" value="NZ_FNAD01000015.1"/>
</dbReference>